<evidence type="ECO:0000313" key="4">
    <source>
        <dbReference type="Proteomes" id="UP000012960"/>
    </source>
</evidence>
<reference evidence="2" key="1">
    <citation type="submission" date="2021-03" db="EMBL/GenBank/DDBJ databases">
        <authorList>
            <consortium name="Genoscope - CEA"/>
            <person name="William W."/>
        </authorList>
    </citation>
    <scope>NUCLEOTIDE SEQUENCE</scope>
    <source>
        <strain evidence="2">Doubled-haploid Pahang</strain>
    </source>
</reference>
<keyword evidence="4" id="KW-1185">Reference proteome</keyword>
<evidence type="ECO:0000313" key="2">
    <source>
        <dbReference type="EMBL" id="CAG1836595.1"/>
    </source>
</evidence>
<dbReference type="AlphaFoldDB" id="A0A804KP61"/>
<dbReference type="InParanoid" id="A0A804KP61"/>
<keyword evidence="1" id="KW-0472">Membrane</keyword>
<accession>A0A804KP61</accession>
<evidence type="ECO:0000313" key="3">
    <source>
        <dbReference type="EnsemblPlants" id="Ma09_p26990.1"/>
    </source>
</evidence>
<name>A0A804KP61_MUSAM</name>
<protein>
    <submittedName>
        <fullName evidence="2">(wild Malaysian banana) hypothetical protein</fullName>
    </submittedName>
</protein>
<organism evidence="3 4">
    <name type="scientific">Musa acuminata subsp. malaccensis</name>
    <name type="common">Wild banana</name>
    <name type="synonym">Musa malaccensis</name>
    <dbReference type="NCBI Taxonomy" id="214687"/>
    <lineage>
        <taxon>Eukaryota</taxon>
        <taxon>Viridiplantae</taxon>
        <taxon>Streptophyta</taxon>
        <taxon>Embryophyta</taxon>
        <taxon>Tracheophyta</taxon>
        <taxon>Spermatophyta</taxon>
        <taxon>Magnoliopsida</taxon>
        <taxon>Liliopsida</taxon>
        <taxon>Zingiberales</taxon>
        <taxon>Musaceae</taxon>
        <taxon>Musa</taxon>
    </lineage>
</organism>
<proteinExistence type="predicted"/>
<keyword evidence="1" id="KW-1133">Transmembrane helix</keyword>
<sequence length="65" mass="7523">MNSNEPSKTLMKKGGHRKSVHAYFLILVDPETLLFFYLVTLNQPKNYSFLLHVLQTANADDYDSF</sequence>
<evidence type="ECO:0000256" key="1">
    <source>
        <dbReference type="SAM" id="Phobius"/>
    </source>
</evidence>
<feature type="transmembrane region" description="Helical" evidence="1">
    <location>
        <begin position="20"/>
        <end position="39"/>
    </location>
</feature>
<dbReference type="Proteomes" id="UP000012960">
    <property type="component" value="Unplaced"/>
</dbReference>
<gene>
    <name evidence="2" type="ORF">GSMUA_245640.1</name>
</gene>
<dbReference type="Gramene" id="Ma09_t26990.1">
    <property type="protein sequence ID" value="Ma09_p26990.1"/>
    <property type="gene ID" value="Ma09_g26990"/>
</dbReference>
<dbReference type="EnsemblPlants" id="Ma09_t26990.1">
    <property type="protein sequence ID" value="Ma09_p26990.1"/>
    <property type="gene ID" value="Ma09_g26990"/>
</dbReference>
<keyword evidence="1" id="KW-0812">Transmembrane</keyword>
<dbReference type="EMBL" id="HG996474">
    <property type="protein sequence ID" value="CAG1836595.1"/>
    <property type="molecule type" value="Genomic_DNA"/>
</dbReference>
<reference evidence="3" key="2">
    <citation type="submission" date="2021-05" db="UniProtKB">
        <authorList>
            <consortium name="EnsemblPlants"/>
        </authorList>
    </citation>
    <scope>IDENTIFICATION</scope>
    <source>
        <strain evidence="3">subsp. malaccensis</strain>
    </source>
</reference>